<evidence type="ECO:0000313" key="3">
    <source>
        <dbReference type="Proteomes" id="UP000235965"/>
    </source>
</evidence>
<dbReference type="InterPro" id="IPR009057">
    <property type="entry name" value="Homeodomain-like_sf"/>
</dbReference>
<comment type="caution">
    <text evidence="2">The sequence shown here is derived from an EMBL/GenBank/DDBJ whole genome shotgun (WGS) entry which is preliminary data.</text>
</comment>
<dbReference type="SUPFAM" id="SSF46689">
    <property type="entry name" value="Homeodomain-like"/>
    <property type="match status" value="1"/>
</dbReference>
<accession>A0A2J7PU14</accession>
<dbReference type="InterPro" id="IPR052709">
    <property type="entry name" value="Transposase-MT_Hybrid"/>
</dbReference>
<dbReference type="AlphaFoldDB" id="A0A2J7PU14"/>
<dbReference type="GO" id="GO:0005634">
    <property type="term" value="C:nucleus"/>
    <property type="evidence" value="ECO:0007669"/>
    <property type="project" value="UniProtKB-SubCell"/>
</dbReference>
<dbReference type="PANTHER" id="PTHR46060:SF1">
    <property type="entry name" value="MARINER MOS1 TRANSPOSASE-LIKE PROTEIN"/>
    <property type="match status" value="1"/>
</dbReference>
<reference evidence="2 3" key="1">
    <citation type="submission" date="2017-12" db="EMBL/GenBank/DDBJ databases">
        <title>Hemimetabolous genomes reveal molecular basis of termite eusociality.</title>
        <authorList>
            <person name="Harrison M.C."/>
            <person name="Jongepier E."/>
            <person name="Robertson H.M."/>
            <person name="Arning N."/>
            <person name="Bitard-Feildel T."/>
            <person name="Chao H."/>
            <person name="Childers C.P."/>
            <person name="Dinh H."/>
            <person name="Doddapaneni H."/>
            <person name="Dugan S."/>
            <person name="Gowin J."/>
            <person name="Greiner C."/>
            <person name="Han Y."/>
            <person name="Hu H."/>
            <person name="Hughes D.S.T."/>
            <person name="Huylmans A.-K."/>
            <person name="Kemena C."/>
            <person name="Kremer L.P.M."/>
            <person name="Lee S.L."/>
            <person name="Lopez-Ezquerra A."/>
            <person name="Mallet L."/>
            <person name="Monroy-Kuhn J.M."/>
            <person name="Moser A."/>
            <person name="Murali S.C."/>
            <person name="Muzny D.M."/>
            <person name="Otani S."/>
            <person name="Piulachs M.-D."/>
            <person name="Poelchau M."/>
            <person name="Qu J."/>
            <person name="Schaub F."/>
            <person name="Wada-Katsumata A."/>
            <person name="Worley K.C."/>
            <person name="Xie Q."/>
            <person name="Ylla G."/>
            <person name="Poulsen M."/>
            <person name="Gibbs R.A."/>
            <person name="Schal C."/>
            <person name="Richards S."/>
            <person name="Belles X."/>
            <person name="Korb J."/>
            <person name="Bornberg-Bauer E."/>
        </authorList>
    </citation>
    <scope>NUCLEOTIDE SEQUENCE [LARGE SCALE GENOMIC DNA]</scope>
    <source>
        <tissue evidence="2">Whole body</tissue>
    </source>
</reference>
<evidence type="ECO:0000313" key="2">
    <source>
        <dbReference type="EMBL" id="PNF19835.1"/>
    </source>
</evidence>
<evidence type="ECO:0000256" key="1">
    <source>
        <dbReference type="ARBA" id="ARBA00004123"/>
    </source>
</evidence>
<dbReference type="EMBL" id="NEVH01021208">
    <property type="protein sequence ID" value="PNF19835.1"/>
    <property type="molecule type" value="Genomic_DNA"/>
</dbReference>
<sequence length="221" mass="25231">MFREFNHEQKPLILEQVEGVVRKRMGKGGETASIPLACRRRELPHRHAEWQQLWYSNFEEFQRLTEPNFDNNTISNITVQLGATAFLHCRVRNLGERTVAAYCRCTNTVTAPAPLETCTKEEQRSVIRFLCSEGVKPIEIYRRMKFQYGDACLSHQQVYEWSRKFANAVTSVEDGPLLGQAHRVVTPENTAAVEAIVKENRRVTLNEIAASLNIRGTPRGA</sequence>
<organism evidence="2 3">
    <name type="scientific">Cryptotermes secundus</name>
    <dbReference type="NCBI Taxonomy" id="105785"/>
    <lineage>
        <taxon>Eukaryota</taxon>
        <taxon>Metazoa</taxon>
        <taxon>Ecdysozoa</taxon>
        <taxon>Arthropoda</taxon>
        <taxon>Hexapoda</taxon>
        <taxon>Insecta</taxon>
        <taxon>Pterygota</taxon>
        <taxon>Neoptera</taxon>
        <taxon>Polyneoptera</taxon>
        <taxon>Dictyoptera</taxon>
        <taxon>Blattodea</taxon>
        <taxon>Blattoidea</taxon>
        <taxon>Termitoidae</taxon>
        <taxon>Kalotermitidae</taxon>
        <taxon>Cryptotermitinae</taxon>
        <taxon>Cryptotermes</taxon>
    </lineage>
</organism>
<dbReference type="Gene3D" id="2.60.40.10">
    <property type="entry name" value="Immunoglobulins"/>
    <property type="match status" value="1"/>
</dbReference>
<evidence type="ECO:0008006" key="4">
    <source>
        <dbReference type="Google" id="ProtNLM"/>
    </source>
</evidence>
<protein>
    <recommendedName>
        <fullName evidence="4">Mos1 transposase HTH domain-containing protein</fullName>
    </recommendedName>
</protein>
<dbReference type="Proteomes" id="UP000235965">
    <property type="component" value="Unassembled WGS sequence"/>
</dbReference>
<dbReference type="OrthoDB" id="8193109at2759"/>
<comment type="subcellular location">
    <subcellularLocation>
        <location evidence="1">Nucleus</location>
    </subcellularLocation>
</comment>
<keyword evidence="3" id="KW-1185">Reference proteome</keyword>
<dbReference type="InterPro" id="IPR013783">
    <property type="entry name" value="Ig-like_fold"/>
</dbReference>
<proteinExistence type="predicted"/>
<name>A0A2J7PU14_9NEOP</name>
<gene>
    <name evidence="2" type="ORF">B7P43_G12506</name>
</gene>
<dbReference type="InParanoid" id="A0A2J7PU14"/>
<dbReference type="PANTHER" id="PTHR46060">
    <property type="entry name" value="MARINER MOS1 TRANSPOSASE-LIKE PROTEIN"/>
    <property type="match status" value="1"/>
</dbReference>